<name>A0A9C5ZC41_9MUSC</name>
<evidence type="ECO:0000256" key="1">
    <source>
        <dbReference type="SAM" id="MobiDB-lite"/>
    </source>
</evidence>
<proteinExistence type="predicted"/>
<accession>A0A9C5ZC41</accession>
<feature type="region of interest" description="Disordered" evidence="1">
    <location>
        <begin position="884"/>
        <end position="925"/>
    </location>
</feature>
<gene>
    <name evidence="3" type="primary">LOC119640037</name>
</gene>
<evidence type="ECO:0000313" key="2">
    <source>
        <dbReference type="Proteomes" id="UP000092443"/>
    </source>
</evidence>
<feature type="region of interest" description="Disordered" evidence="1">
    <location>
        <begin position="370"/>
        <end position="400"/>
    </location>
</feature>
<feature type="region of interest" description="Disordered" evidence="1">
    <location>
        <begin position="567"/>
        <end position="595"/>
    </location>
</feature>
<feature type="compositionally biased region" description="Low complexity" evidence="1">
    <location>
        <begin position="227"/>
        <end position="239"/>
    </location>
</feature>
<feature type="compositionally biased region" description="Polar residues" evidence="1">
    <location>
        <begin position="820"/>
        <end position="832"/>
    </location>
</feature>
<feature type="region of interest" description="Disordered" evidence="1">
    <location>
        <begin position="413"/>
        <end position="476"/>
    </location>
</feature>
<dbReference type="GeneID" id="119640037"/>
<feature type="compositionally biased region" description="Basic residues" evidence="1">
    <location>
        <begin position="456"/>
        <end position="472"/>
    </location>
</feature>
<feature type="compositionally biased region" description="Polar residues" evidence="1">
    <location>
        <begin position="584"/>
        <end position="594"/>
    </location>
</feature>
<dbReference type="GO" id="GO:0016301">
    <property type="term" value="F:kinase activity"/>
    <property type="evidence" value="ECO:0007669"/>
    <property type="project" value="UniProtKB-KW"/>
</dbReference>
<reference evidence="3" key="1">
    <citation type="submission" date="2025-08" db="UniProtKB">
        <authorList>
            <consortium name="RefSeq"/>
        </authorList>
    </citation>
    <scope>IDENTIFICATION</scope>
    <source>
        <tissue evidence="3">Whole body pupa</tissue>
    </source>
</reference>
<feature type="region of interest" description="Disordered" evidence="1">
    <location>
        <begin position="221"/>
        <end position="310"/>
    </location>
</feature>
<feature type="compositionally biased region" description="Low complexity" evidence="1">
    <location>
        <begin position="271"/>
        <end position="281"/>
    </location>
</feature>
<dbReference type="KEGG" id="gfs:119640037"/>
<evidence type="ECO:0000313" key="3">
    <source>
        <dbReference type="RefSeq" id="XP_037893739.1"/>
    </source>
</evidence>
<feature type="compositionally biased region" description="Low complexity" evidence="1">
    <location>
        <begin position="847"/>
        <end position="859"/>
    </location>
</feature>
<dbReference type="Proteomes" id="UP000092443">
    <property type="component" value="Unplaced"/>
</dbReference>
<feature type="region of interest" description="Disordered" evidence="1">
    <location>
        <begin position="812"/>
        <end position="859"/>
    </location>
</feature>
<feature type="compositionally biased region" description="Basic and acidic residues" evidence="1">
    <location>
        <begin position="261"/>
        <end position="270"/>
    </location>
</feature>
<keyword evidence="2" id="KW-1185">Reference proteome</keyword>
<protein>
    <submittedName>
        <fullName evidence="3">Probable serine/threonine-protein kinase ndrD</fullName>
    </submittedName>
</protein>
<feature type="compositionally biased region" description="Low complexity" evidence="1">
    <location>
        <begin position="439"/>
        <end position="449"/>
    </location>
</feature>
<keyword evidence="3" id="KW-0808">Transferase</keyword>
<sequence length="1039" mass="117603">MPEVHVKQCEDADIRPATTTRHTTTRTNGNYPNELLAQTKWNRSTSLTKDVNDLHLRNRQLDYDIIENFPLDNHNDCNSNVVVNERNFCCSSCIPSRTKCSSCWHLKRKHIIKKSSFASAKNKTKSLNEPLPHLARYQTKKSISLPATPNLNHLRKTVPVQTYRKLTLDKQSFSPISSSCDNNYANLMEILEKSSSMFLQNDDHMKSKEKFSLRNLEKFSDKTNHLNNNNNNNNNDNDNGVQIRVDTVNMMATQQQQQQEQEQKQQEEKQSQQQQSQQKQQIRATFVGRPPQSRTKTEENSAMSPTAKRTRTHRLFSCQQCCENISVSTLSAQEMKKFSQCRHQQKTNAANDLERFERCDSDSVSELSSYRFVSDEDESSSLSVNDQQQQRHHTTSGLTGILTHTYSESYVDNDSDIVNHHNDTKSTNTSLSNRENNDRNNNNNNNNNDCEINGFPHHHHHHHHQHHHHNHRVSSGNTPPPICCYTNNNKANSDYIGSDSICDSSNVSKAINIPLNRNKNNNNTNNRLSSDEYTSDDCLLSTSLPHHYSTSYDENNLSRRTYLRNSLRSRKDYQPPPIPPKPVSNHSRSPSYDPQNFYRKLQKFETQNTLQNQNQLSRAFNGKQERSITPDSCELIHCFGSGKKPPIIKKLNNNNSIKEVQVQGISNENSRTYDTTPIKQSLINDENNHLNLKIKPLNGETTVFSSVQHSSSSPSSSSCSSITPICTLNSASLHSNATKRTLRYDSHGRLKASSFISQLPITNNRKLSSLETRTLKSISCGNGTGVIVKLTPTLGRKYNFLHNCAISHGLPEETEEDLQNSETETHSISAPESPNKADHLTSLNRTQQQQQQQQEQHQQILQEKLLKSLNENQKQTKTQSAIFLKPINSPNNNNNNSSFSFSTSPLSSPTSPKRSLLPKHKSQSSPLVVHYGTASPIWLSSETIESQTSSQKCLDEIQSNCSDQTTIFHFDNDCSSSSSPSLPYVNNNHSNFNSGNLLRGPLLVKRIPAIQSFGYVPTLSSSLESTNAPDYLEKEPGVF</sequence>
<organism evidence="2 3">
    <name type="scientific">Glossina fuscipes</name>
    <dbReference type="NCBI Taxonomy" id="7396"/>
    <lineage>
        <taxon>Eukaryota</taxon>
        <taxon>Metazoa</taxon>
        <taxon>Ecdysozoa</taxon>
        <taxon>Arthropoda</taxon>
        <taxon>Hexapoda</taxon>
        <taxon>Insecta</taxon>
        <taxon>Pterygota</taxon>
        <taxon>Neoptera</taxon>
        <taxon>Endopterygota</taxon>
        <taxon>Diptera</taxon>
        <taxon>Brachycera</taxon>
        <taxon>Muscomorpha</taxon>
        <taxon>Hippoboscoidea</taxon>
        <taxon>Glossinidae</taxon>
        <taxon>Glossina</taxon>
    </lineage>
</organism>
<dbReference type="RefSeq" id="XP_037893739.1">
    <property type="nucleotide sequence ID" value="XM_038037811.1"/>
</dbReference>
<dbReference type="AlphaFoldDB" id="A0A9C5ZC41"/>
<feature type="compositionally biased region" description="Low complexity" evidence="1">
    <location>
        <begin position="514"/>
        <end position="526"/>
    </location>
</feature>
<feature type="compositionally biased region" description="Low complexity" evidence="1">
    <location>
        <begin position="888"/>
        <end position="912"/>
    </location>
</feature>
<feature type="region of interest" description="Disordered" evidence="1">
    <location>
        <begin position="514"/>
        <end position="533"/>
    </location>
</feature>
<keyword evidence="3" id="KW-0418">Kinase</keyword>